<evidence type="ECO:0000313" key="1">
    <source>
        <dbReference type="EMBL" id="BBF79987.1"/>
    </source>
</evidence>
<dbReference type="PANTHER" id="PTHR33803">
    <property type="entry name" value="IS1478 TRANSPOSASE"/>
    <property type="match status" value="1"/>
</dbReference>
<accession>A0A3G9G015</accession>
<dbReference type="EMBL" id="AP018827">
    <property type="protein sequence ID" value="BBF79987.1"/>
    <property type="molecule type" value="Genomic_DNA"/>
</dbReference>
<proteinExistence type="predicted"/>
<reference evidence="3" key="2">
    <citation type="journal article" date="2017" name="Biotechnol. Biofuels">
        <title>Evaluation of environmental bacterial communities as a factor affecting the growth of duckweed Lemna minor.</title>
        <authorList>
            <person name="Ishizawa H."/>
            <person name="Kuroda M."/>
            <person name="Morikawa M."/>
            <person name="Ike M."/>
        </authorList>
    </citation>
    <scope>NUCLEOTIDE SEQUENCE [LARGE SCALE GENOMIC DNA]</scope>
    <source>
        <strain evidence="3">M6</strain>
    </source>
</reference>
<dbReference type="InterPro" id="IPR047710">
    <property type="entry name" value="Transpos_IS5-like"/>
</dbReference>
<evidence type="ECO:0000313" key="3">
    <source>
        <dbReference type="Proteomes" id="UP000278756"/>
    </source>
</evidence>
<reference evidence="1" key="5">
    <citation type="submission" date="2018-07" db="EMBL/GenBank/DDBJ databases">
        <title>Complete genome sequence of Asticcacaulis excentricus M6, a plant growth-inhibiting bacterium of duckweed Lemna minor.</title>
        <authorList>
            <person name="Ishizawa H."/>
            <person name="Kuroda M."/>
            <person name="Inoue D."/>
            <person name="Ike M."/>
        </authorList>
    </citation>
    <scope>NUCLEOTIDE SEQUENCE</scope>
    <source>
        <strain evidence="1">M6</strain>
    </source>
</reference>
<reference evidence="1" key="4">
    <citation type="journal article" date="2017" name="Plant Physiol. Biochem. 118">
        <title>Differential oxidative and antioxidative response of duckweed Lemna minor toward plant growth promoting/inhibiting bacteria.</title>
        <authorList>
            <person name="Ishizawa H."/>
            <person name="Kuroda M."/>
            <person name="Morikawa M."/>
            <person name="Ike M."/>
        </authorList>
    </citation>
    <scope>NUCLEOTIDE SEQUENCE [LARGE SCALE GENOMIC DNA]</scope>
    <source>
        <strain evidence="1">M6</strain>
    </source>
</reference>
<protein>
    <submittedName>
        <fullName evidence="2">Mobile element protein</fullName>
    </submittedName>
</protein>
<evidence type="ECO:0000313" key="2">
    <source>
        <dbReference type="EMBL" id="BBF81670.1"/>
    </source>
</evidence>
<dbReference type="PANTHER" id="PTHR33803:SF3">
    <property type="entry name" value="BLL1974 PROTEIN"/>
    <property type="match status" value="1"/>
</dbReference>
<dbReference type="AlphaFoldDB" id="A0A3G9G015"/>
<reference evidence="3" key="3">
    <citation type="journal article" date="2017" name="Plant Physiol. Biochem.">
        <title>Differential oxidative and antioxidative response of duckweed Lemna minor toward plant growth promoting/inhibiting bacteria.</title>
        <authorList>
            <person name="Ishizawa H."/>
            <person name="Kuroda M."/>
            <person name="Morikawa M."/>
            <person name="Ike M."/>
        </authorList>
    </citation>
    <scope>NUCLEOTIDE SEQUENCE [LARGE SCALE GENOMIC DNA]</scope>
    <source>
        <strain evidence="3">M6</strain>
    </source>
</reference>
<dbReference type="Proteomes" id="UP000278756">
    <property type="component" value="Chromosome 1"/>
</dbReference>
<organism evidence="1 3">
    <name type="scientific">Asticcacaulis excentricus</name>
    <dbReference type="NCBI Taxonomy" id="78587"/>
    <lineage>
        <taxon>Bacteria</taxon>
        <taxon>Pseudomonadati</taxon>
        <taxon>Pseudomonadota</taxon>
        <taxon>Alphaproteobacteria</taxon>
        <taxon>Caulobacterales</taxon>
        <taxon>Caulobacteraceae</taxon>
        <taxon>Asticcacaulis</taxon>
    </lineage>
</organism>
<dbReference type="NCBIfam" id="NF033578">
    <property type="entry name" value="transpos_IS5_1"/>
    <property type="match status" value="1"/>
</dbReference>
<name>A0A3G9G015_9CAUL</name>
<dbReference type="EMBL" id="AP018828">
    <property type="protein sequence ID" value="BBF81670.1"/>
    <property type="molecule type" value="Genomic_DNA"/>
</dbReference>
<gene>
    <name evidence="1" type="ORF">EM6_0564</name>
    <name evidence="2" type="ORF">EM6_2272</name>
</gene>
<reference evidence="1" key="1">
    <citation type="journal article" date="2017" name="Biotechnol Biofuels 10">
        <title>Evaluation of environmental bacterial communities as a factor affecting the growth of duckweed Lemna minor.</title>
        <authorList>
            <person name="Ishizawa H."/>
            <person name="Kuroda M."/>
            <person name="Morikawa M."/>
            <person name="Ike M."/>
        </authorList>
    </citation>
    <scope>NUCLEOTIDE SEQUENCE [LARGE SCALE GENOMIC DNA]</scope>
    <source>
        <strain evidence="1">M6</strain>
    </source>
</reference>
<dbReference type="Proteomes" id="UP000278756">
    <property type="component" value="Chromosome 2"/>
</dbReference>
<sequence length="293" mass="33002">MFPTDARLMHRARERLVRLARALGVNLRQTYERVGKLALIKHQRYAHAKQFKRANKALRTLRTQLGRVIRDIRRKIGTDEALNAAFAWPLSLASRVRDQRPRQRGQKVYSLHAPEVECIGKGKAHKPYEFGVKVSVATPIQRSKGGQFVAHIKALPGAPYDGHTLEKVLPEIESQIGVNLNRIVADAGYKGHNAPYKHRLKVFTSGQKRGVTDTIKKALRRRAAVEPVIGHLKAGHRMGRNYLAHRRGDAINAVLAAAGYNFTLLIKWIRLLFAFVLPTLISSLRRKPTLHAA</sequence>